<organism evidence="4 5">
    <name type="scientific">Bifidobacterium favimelis</name>
    <dbReference type="NCBI Taxonomy" id="3122979"/>
    <lineage>
        <taxon>Bacteria</taxon>
        <taxon>Bacillati</taxon>
        <taxon>Actinomycetota</taxon>
        <taxon>Actinomycetes</taxon>
        <taxon>Bifidobacteriales</taxon>
        <taxon>Bifidobacteriaceae</taxon>
        <taxon>Bifidobacterium</taxon>
    </lineage>
</organism>
<evidence type="ECO:0000256" key="2">
    <source>
        <dbReference type="ARBA" id="ARBA00023141"/>
    </source>
</evidence>
<sequence length="322" mass="33509">MGMTVRHCAVLGSPVNHSLSPVIHRAAYEAMGLDGWDYTRKEVSGRGLAPFVRGLDHSWAGLSLTMPLKKEVMHLGRAGDIWSRRLGVANTAVFNWQAGTGRPAVCLYNTDVEGIVCALCEAGGDLVHPDGASSLIGRVGRSEQVTPSSDLSGAVIGTGSTAESAVCALALLGVGRLTVVARHVDHAARIKDMAGRAGFALVQVMDIKAGDAVARMLAGVDMTISTLPPGAADGLAGHLCGNASTGGLGRSHDPALLDVAYGPHPSELVKAWRRVTGGRAVGGERMLLYQAIRQVSLMTGRPLGDIPVQAMDQAVKEALDEA</sequence>
<keyword evidence="2" id="KW-0028">Amino-acid biosynthesis</keyword>
<proteinExistence type="predicted"/>
<dbReference type="Gene3D" id="3.40.50.10860">
    <property type="entry name" value="Leucine Dehydrogenase, chain A, domain 1"/>
    <property type="match status" value="1"/>
</dbReference>
<dbReference type="Gene3D" id="3.40.50.720">
    <property type="entry name" value="NAD(P)-binding Rossmann-like Domain"/>
    <property type="match status" value="1"/>
</dbReference>
<comment type="caution">
    <text evidence="4">The sequence shown here is derived from an EMBL/GenBank/DDBJ whole genome shotgun (WGS) entry which is preliminary data.</text>
</comment>
<reference evidence="4 5" key="1">
    <citation type="submission" date="2024-02" db="EMBL/GenBank/DDBJ databases">
        <title>Bifidobacterium honeyensis sp. nov., isolated from the comb honey.</title>
        <authorList>
            <person name="Liu W."/>
            <person name="Li Y."/>
        </authorList>
    </citation>
    <scope>NUCLEOTIDE SEQUENCE [LARGE SCALE GENOMIC DNA]</scope>
    <source>
        <strain evidence="4 5">IMAU50988</strain>
    </source>
</reference>
<dbReference type="RefSeq" id="WP_340486212.1">
    <property type="nucleotide sequence ID" value="NZ_JBANDZ010000001.1"/>
</dbReference>
<feature type="domain" description="Shikimate dehydrogenase substrate binding N-terminal" evidence="3">
    <location>
        <begin position="10"/>
        <end position="91"/>
    </location>
</feature>
<dbReference type="PANTHER" id="PTHR21089">
    <property type="entry name" value="SHIKIMATE DEHYDROGENASE"/>
    <property type="match status" value="1"/>
</dbReference>
<dbReference type="InterPro" id="IPR013708">
    <property type="entry name" value="Shikimate_DH-bd_N"/>
</dbReference>
<evidence type="ECO:0000259" key="3">
    <source>
        <dbReference type="Pfam" id="PF08501"/>
    </source>
</evidence>
<dbReference type="Proteomes" id="UP001373159">
    <property type="component" value="Unassembled WGS sequence"/>
</dbReference>
<dbReference type="InterPro" id="IPR036291">
    <property type="entry name" value="NAD(P)-bd_dom_sf"/>
</dbReference>
<dbReference type="SUPFAM" id="SSF53223">
    <property type="entry name" value="Aminoacid dehydrogenase-like, N-terminal domain"/>
    <property type="match status" value="1"/>
</dbReference>
<evidence type="ECO:0000256" key="1">
    <source>
        <dbReference type="ARBA" id="ARBA00004871"/>
    </source>
</evidence>
<gene>
    <name evidence="4" type="ORF">V8P97_04020</name>
</gene>
<keyword evidence="5" id="KW-1185">Reference proteome</keyword>
<dbReference type="PANTHER" id="PTHR21089:SF1">
    <property type="entry name" value="BIFUNCTIONAL 3-DEHYDROQUINATE DEHYDRATASE_SHIKIMATE DEHYDROGENASE, CHLOROPLASTIC"/>
    <property type="match status" value="1"/>
</dbReference>
<evidence type="ECO:0000313" key="4">
    <source>
        <dbReference type="EMBL" id="MEK0306634.1"/>
    </source>
</evidence>
<dbReference type="SUPFAM" id="SSF51735">
    <property type="entry name" value="NAD(P)-binding Rossmann-fold domains"/>
    <property type="match status" value="1"/>
</dbReference>
<dbReference type="EMBL" id="JBANBB010000001">
    <property type="protein sequence ID" value="MEK0306634.1"/>
    <property type="molecule type" value="Genomic_DNA"/>
</dbReference>
<dbReference type="InterPro" id="IPR022893">
    <property type="entry name" value="Shikimate_DH_fam"/>
</dbReference>
<keyword evidence="2" id="KW-0057">Aromatic amino acid biosynthesis</keyword>
<protein>
    <submittedName>
        <fullName evidence="4">Shikimate dehydrogenase</fullName>
    </submittedName>
</protein>
<name>A0ABU8ZNW2_9BIFI</name>
<dbReference type="Pfam" id="PF08501">
    <property type="entry name" value="Shikimate_dh_N"/>
    <property type="match status" value="1"/>
</dbReference>
<accession>A0ABU8ZNW2</accession>
<comment type="pathway">
    <text evidence="1">Metabolic intermediate biosynthesis; chorismate biosynthesis; chorismate from D-erythrose 4-phosphate and phosphoenolpyruvate: step 4/7.</text>
</comment>
<dbReference type="InterPro" id="IPR046346">
    <property type="entry name" value="Aminoacid_DH-like_N_sf"/>
</dbReference>
<evidence type="ECO:0000313" key="5">
    <source>
        <dbReference type="Proteomes" id="UP001373159"/>
    </source>
</evidence>